<dbReference type="SUPFAM" id="SSF53383">
    <property type="entry name" value="PLP-dependent transferases"/>
    <property type="match status" value="1"/>
</dbReference>
<evidence type="ECO:0000256" key="2">
    <source>
        <dbReference type="ARBA" id="ARBA00006490"/>
    </source>
</evidence>
<dbReference type="GO" id="GO:0051536">
    <property type="term" value="F:iron-sulfur cluster binding"/>
    <property type="evidence" value="ECO:0007669"/>
    <property type="project" value="UniProtKB-KW"/>
</dbReference>
<dbReference type="Gene3D" id="3.90.1150.10">
    <property type="entry name" value="Aspartate Aminotransferase, domain 1"/>
    <property type="match status" value="1"/>
</dbReference>
<evidence type="ECO:0000256" key="3">
    <source>
        <dbReference type="ARBA" id="ARBA00022679"/>
    </source>
</evidence>
<evidence type="ECO:0000313" key="11">
    <source>
        <dbReference type="Proteomes" id="UP000315343"/>
    </source>
</evidence>
<keyword evidence="5" id="KW-0663">Pyridoxal phosphate</keyword>
<dbReference type="Gene3D" id="1.10.260.50">
    <property type="match status" value="1"/>
</dbReference>
<dbReference type="Pfam" id="PF00266">
    <property type="entry name" value="Aminotran_5"/>
    <property type="match status" value="1"/>
</dbReference>
<protein>
    <submittedName>
        <fullName evidence="10">Cysteine desulfurase</fullName>
    </submittedName>
</protein>
<evidence type="ECO:0000256" key="6">
    <source>
        <dbReference type="ARBA" id="ARBA00023004"/>
    </source>
</evidence>
<dbReference type="InterPro" id="IPR016454">
    <property type="entry name" value="Cysteine_dSase"/>
</dbReference>
<keyword evidence="4" id="KW-0479">Metal-binding</keyword>
<keyword evidence="7" id="KW-0411">Iron-sulfur</keyword>
<evidence type="ECO:0000313" key="10">
    <source>
        <dbReference type="EMBL" id="TWH79946.1"/>
    </source>
</evidence>
<evidence type="ECO:0000256" key="8">
    <source>
        <dbReference type="ARBA" id="ARBA00050776"/>
    </source>
</evidence>
<reference evidence="10 11" key="1">
    <citation type="submission" date="2019-07" db="EMBL/GenBank/DDBJ databases">
        <title>Genomic Encyclopedia of Type Strains, Phase I: the one thousand microbial genomes (KMG-I) project.</title>
        <authorList>
            <person name="Kyrpides N."/>
        </authorList>
    </citation>
    <scope>NUCLEOTIDE SEQUENCE [LARGE SCALE GENOMIC DNA]</scope>
    <source>
        <strain evidence="10 11">DSM 13558</strain>
    </source>
</reference>
<dbReference type="RefSeq" id="WP_145083448.1">
    <property type="nucleotide sequence ID" value="NZ_DAMBUX010000001.1"/>
</dbReference>
<evidence type="ECO:0000256" key="5">
    <source>
        <dbReference type="ARBA" id="ARBA00022898"/>
    </source>
</evidence>
<proteinExistence type="inferred from homology"/>
<comment type="cofactor">
    <cofactor evidence="1">
        <name>pyridoxal 5'-phosphate</name>
        <dbReference type="ChEBI" id="CHEBI:597326"/>
    </cofactor>
</comment>
<dbReference type="InterPro" id="IPR015422">
    <property type="entry name" value="PyrdxlP-dep_Trfase_small"/>
</dbReference>
<dbReference type="Proteomes" id="UP000315343">
    <property type="component" value="Unassembled WGS sequence"/>
</dbReference>
<gene>
    <name evidence="10" type="ORF">LY60_02266</name>
</gene>
<dbReference type="PANTHER" id="PTHR11601">
    <property type="entry name" value="CYSTEINE DESULFURYLASE FAMILY MEMBER"/>
    <property type="match status" value="1"/>
</dbReference>
<dbReference type="PANTHER" id="PTHR11601:SF34">
    <property type="entry name" value="CYSTEINE DESULFURASE"/>
    <property type="match status" value="1"/>
</dbReference>
<evidence type="ECO:0000259" key="9">
    <source>
        <dbReference type="Pfam" id="PF00266"/>
    </source>
</evidence>
<comment type="similarity">
    <text evidence="2">Belongs to the class-V pyridoxal-phosphate-dependent aminotransferase family. NifS/IscS subfamily.</text>
</comment>
<sequence>MEVYLDNSATTRVRQEVMDEVTDVNINCYGNPSSIHRMGLKTEKRIEEARKYVAKIINAKTDEIFFTGGGTESNNIALLGHLYGIEGKNNVVTTSIEHPSVYNVLKHFKDNVEIRYLETDNFGRVNLEQLEDLIDENTLLVSIMHVNNELGIVQNLSEICKITKNKNKNTKIHVDAVQSYGKIKIDTNKIPADTISFSSHKIHGPKGVGGLFIRSGVKINPIIFGGGQEKNIRPGTENTPGIVGFGKACQLVYENFEEETTKLRNLKNLYAKRLTEEIKDMKINSTLSDDGAPHILNVSFKNVRGEVLVHFLEMKGVYVSTGSACSSRSKSNRILEAIQLDQDYVDGTIRISLGHFNNEDEVEYVVESIKQSVEEIRKIMKL</sequence>
<dbReference type="AlphaFoldDB" id="A0A562J9S0"/>
<name>A0A562J9S0_9FIRM</name>
<dbReference type="InterPro" id="IPR015424">
    <property type="entry name" value="PyrdxlP-dep_Trfase"/>
</dbReference>
<accession>A0A562J9S0</accession>
<dbReference type="OrthoDB" id="9808002at2"/>
<dbReference type="InterPro" id="IPR015421">
    <property type="entry name" value="PyrdxlP-dep_Trfase_major"/>
</dbReference>
<dbReference type="Gene3D" id="3.40.640.10">
    <property type="entry name" value="Type I PLP-dependent aspartate aminotransferase-like (Major domain)"/>
    <property type="match status" value="1"/>
</dbReference>
<evidence type="ECO:0000256" key="1">
    <source>
        <dbReference type="ARBA" id="ARBA00001933"/>
    </source>
</evidence>
<evidence type="ECO:0000256" key="7">
    <source>
        <dbReference type="ARBA" id="ARBA00023014"/>
    </source>
</evidence>
<comment type="catalytic activity">
    <reaction evidence="8">
        <text>(sulfur carrier)-H + L-cysteine = (sulfur carrier)-SH + L-alanine</text>
        <dbReference type="Rhea" id="RHEA:43892"/>
        <dbReference type="Rhea" id="RHEA-COMP:14737"/>
        <dbReference type="Rhea" id="RHEA-COMP:14739"/>
        <dbReference type="ChEBI" id="CHEBI:29917"/>
        <dbReference type="ChEBI" id="CHEBI:35235"/>
        <dbReference type="ChEBI" id="CHEBI:57972"/>
        <dbReference type="ChEBI" id="CHEBI:64428"/>
        <dbReference type="EC" id="2.8.1.7"/>
    </reaction>
</comment>
<evidence type="ECO:0000256" key="4">
    <source>
        <dbReference type="ARBA" id="ARBA00022723"/>
    </source>
</evidence>
<keyword evidence="6" id="KW-0408">Iron</keyword>
<dbReference type="InterPro" id="IPR000192">
    <property type="entry name" value="Aminotrans_V_dom"/>
</dbReference>
<keyword evidence="3" id="KW-0808">Transferase</keyword>
<comment type="caution">
    <text evidence="10">The sequence shown here is derived from an EMBL/GenBank/DDBJ whole genome shotgun (WGS) entry which is preliminary data.</text>
</comment>
<dbReference type="GO" id="GO:0046872">
    <property type="term" value="F:metal ion binding"/>
    <property type="evidence" value="ECO:0007669"/>
    <property type="project" value="UniProtKB-KW"/>
</dbReference>
<organism evidence="10 11">
    <name type="scientific">Sedimentibacter saalensis</name>
    <dbReference type="NCBI Taxonomy" id="130788"/>
    <lineage>
        <taxon>Bacteria</taxon>
        <taxon>Bacillati</taxon>
        <taxon>Bacillota</taxon>
        <taxon>Tissierellia</taxon>
        <taxon>Sedimentibacter</taxon>
    </lineage>
</organism>
<dbReference type="GO" id="GO:0031071">
    <property type="term" value="F:cysteine desulfurase activity"/>
    <property type="evidence" value="ECO:0007669"/>
    <property type="project" value="UniProtKB-EC"/>
</dbReference>
<feature type="domain" description="Aminotransferase class V" evidence="9">
    <location>
        <begin position="3"/>
        <end position="365"/>
    </location>
</feature>
<dbReference type="EMBL" id="VLKH01000005">
    <property type="protein sequence ID" value="TWH79946.1"/>
    <property type="molecule type" value="Genomic_DNA"/>
</dbReference>
<keyword evidence="11" id="KW-1185">Reference proteome</keyword>
<dbReference type="PIRSF" id="PIRSF005572">
    <property type="entry name" value="NifS"/>
    <property type="match status" value="1"/>
</dbReference>